<dbReference type="InterPro" id="IPR015422">
    <property type="entry name" value="PyrdxlP-dep_Trfase_small"/>
</dbReference>
<evidence type="ECO:0000256" key="3">
    <source>
        <dbReference type="ARBA" id="ARBA00022679"/>
    </source>
</evidence>
<evidence type="ECO:0000256" key="6">
    <source>
        <dbReference type="PIRSR" id="PIRSR000390-1"/>
    </source>
</evidence>
<feature type="modified residue" description="N6-(pyridoxal phosphate)lysine" evidence="7">
    <location>
        <position position="186"/>
    </location>
</feature>
<reference evidence="9" key="1">
    <citation type="submission" date="2016-08" db="EMBL/GenBank/DDBJ databases">
        <title>Complete Genome Seqeunce of Paenibacillus sp. BIHB 4019 from tea rhizoplane.</title>
        <authorList>
            <person name="Thakur R."/>
            <person name="Swarnkar M.K."/>
            <person name="Gulati A."/>
        </authorList>
    </citation>
    <scope>NUCLEOTIDE SEQUENCE [LARGE SCALE GENOMIC DNA]</scope>
    <source>
        <strain evidence="9">BIHB4019</strain>
    </source>
</reference>
<dbReference type="PIRSF" id="PIRSF000390">
    <property type="entry name" value="PLP_StrS"/>
    <property type="match status" value="1"/>
</dbReference>
<evidence type="ECO:0000256" key="1">
    <source>
        <dbReference type="ARBA" id="ARBA00001933"/>
    </source>
</evidence>
<dbReference type="InterPro" id="IPR015424">
    <property type="entry name" value="PyrdxlP-dep_Trfase"/>
</dbReference>
<dbReference type="Pfam" id="PF01041">
    <property type="entry name" value="DegT_DnrJ_EryC1"/>
    <property type="match status" value="1"/>
</dbReference>
<comment type="cofactor">
    <cofactor evidence="1">
        <name>pyridoxal 5'-phosphate</name>
        <dbReference type="ChEBI" id="CHEBI:597326"/>
    </cofactor>
</comment>
<proteinExistence type="inferred from homology"/>
<dbReference type="GO" id="GO:0030170">
    <property type="term" value="F:pyridoxal phosphate binding"/>
    <property type="evidence" value="ECO:0007669"/>
    <property type="project" value="TreeGrafter"/>
</dbReference>
<dbReference type="GO" id="GO:0008483">
    <property type="term" value="F:transaminase activity"/>
    <property type="evidence" value="ECO:0007669"/>
    <property type="project" value="UniProtKB-KW"/>
</dbReference>
<name>A0A1B2DPX1_9BACL</name>
<sequence>MLGDKFYPVAVPIFNGNEKKYVMDCLDSTWISSTGKYIHTFEEAFANYCGTKFAVSCSNGTTALHLALLAHGVGPGDEIIVPTLTFIATANAVTYCGATPVFIDSESDTWNMDPELLEGLITPKTKGIIPVHLYGHPANMDAISAVAERHGLFVLEDAAEAPGAEYKGKRTGSLGHTGTFSLFGNKIITTGEGGMVTTNDEQLARKMQLLRGQGIDPARKYWFPVIGYNYRLTNLQAAVGCAQMENIDWHVGERIRVASLYRKQLEGNSAFTLPTEQPWAKNVYWMFSILLNGYNEEQRGAFMERLKERGIETRPFFYPMHVLPPYQGMQRNEEFPVANRIAAQGLNVPTYGGLNEQDIAYICDCLRESLL</sequence>
<dbReference type="SUPFAM" id="SSF53383">
    <property type="entry name" value="PLP-dependent transferases"/>
    <property type="match status" value="1"/>
</dbReference>
<keyword evidence="4 7" id="KW-0663">Pyridoxal phosphate</keyword>
<protein>
    <submittedName>
        <fullName evidence="9">Aminotransferase DegT</fullName>
    </submittedName>
</protein>
<evidence type="ECO:0000313" key="9">
    <source>
        <dbReference type="EMBL" id="ANY69764.1"/>
    </source>
</evidence>
<dbReference type="Gene3D" id="3.90.1150.10">
    <property type="entry name" value="Aspartate Aminotransferase, domain 1"/>
    <property type="match status" value="1"/>
</dbReference>
<dbReference type="EMBL" id="CP016808">
    <property type="protein sequence ID" value="ANY69764.1"/>
    <property type="molecule type" value="Genomic_DNA"/>
</dbReference>
<dbReference type="InterPro" id="IPR000653">
    <property type="entry name" value="DegT/StrS_aminotransferase"/>
</dbReference>
<dbReference type="GO" id="GO:0000271">
    <property type="term" value="P:polysaccharide biosynthetic process"/>
    <property type="evidence" value="ECO:0007669"/>
    <property type="project" value="TreeGrafter"/>
</dbReference>
<comment type="similarity">
    <text evidence="5 8">Belongs to the DegT/DnrJ/EryC1 family.</text>
</comment>
<dbReference type="PANTHER" id="PTHR30244">
    <property type="entry name" value="TRANSAMINASE"/>
    <property type="match status" value="1"/>
</dbReference>
<dbReference type="PANTHER" id="PTHR30244:SF34">
    <property type="entry name" value="DTDP-4-AMINO-4,6-DIDEOXYGALACTOSE TRANSAMINASE"/>
    <property type="match status" value="1"/>
</dbReference>
<organism evidence="9">
    <name type="scientific">Paenibacillus sp. BIHB 4019</name>
    <dbReference type="NCBI Taxonomy" id="1870819"/>
    <lineage>
        <taxon>Bacteria</taxon>
        <taxon>Bacillati</taxon>
        <taxon>Bacillota</taxon>
        <taxon>Bacilli</taxon>
        <taxon>Bacillales</taxon>
        <taxon>Paenibacillaceae</taxon>
        <taxon>Paenibacillus</taxon>
    </lineage>
</organism>
<evidence type="ECO:0000256" key="5">
    <source>
        <dbReference type="ARBA" id="ARBA00037999"/>
    </source>
</evidence>
<accession>A0A1B2DPX1</accession>
<gene>
    <name evidence="9" type="ORF">BBD42_27175</name>
</gene>
<evidence type="ECO:0000256" key="4">
    <source>
        <dbReference type="ARBA" id="ARBA00022898"/>
    </source>
</evidence>
<evidence type="ECO:0000256" key="8">
    <source>
        <dbReference type="RuleBase" id="RU004508"/>
    </source>
</evidence>
<keyword evidence="2 9" id="KW-0032">Aminotransferase</keyword>
<dbReference type="AlphaFoldDB" id="A0A1B2DPX1"/>
<dbReference type="CDD" id="cd00616">
    <property type="entry name" value="AHBA_syn"/>
    <property type="match status" value="1"/>
</dbReference>
<evidence type="ECO:0000256" key="2">
    <source>
        <dbReference type="ARBA" id="ARBA00022576"/>
    </source>
</evidence>
<dbReference type="FunFam" id="3.40.640.10:FF:000090">
    <property type="entry name" value="Pyridoxal phosphate-dependent aminotransferase"/>
    <property type="match status" value="1"/>
</dbReference>
<dbReference type="InterPro" id="IPR015421">
    <property type="entry name" value="PyrdxlP-dep_Trfase_major"/>
</dbReference>
<dbReference type="RefSeq" id="WP_099520752.1">
    <property type="nucleotide sequence ID" value="NZ_CP016808.1"/>
</dbReference>
<evidence type="ECO:0000256" key="7">
    <source>
        <dbReference type="PIRSR" id="PIRSR000390-2"/>
    </source>
</evidence>
<dbReference type="Gene3D" id="3.40.640.10">
    <property type="entry name" value="Type I PLP-dependent aspartate aminotransferase-like (Major domain)"/>
    <property type="match status" value="1"/>
</dbReference>
<keyword evidence="3 9" id="KW-0808">Transferase</keyword>
<feature type="active site" description="Proton acceptor" evidence="6">
    <location>
        <position position="186"/>
    </location>
</feature>